<sequence length="573" mass="63297">MNNRAPDTLAAPPATSSNISWTLCQPYWGEDNYVTIRWNGTSEDKKYVAFQIYEWIGKWIQVSINNLTVPGSASYFMTEVYDFGDSSTGADYYTRVAMGSGKFMVALTNVDTNNTLLFHRDANTPGLWNVTPYYLGKALLPTVPSNYTKMPVDCISFNYIQLCLDVGNNIASLLDVINGTLYLFSLVNNAWVLQNEAGITVTESIQWVWAEYLDLHYINRCSSFCVVGDDVLVFTNVTPPITSSGDYNNYPAACNTYYQLFHYDKIAESSTNAWSAPLNSTPLSSSASKIVIPWLPWAVSVIDDLEGGFVNGGSNVAGITCELADGFVFVQIIVDYLPVTDGTTLVGRPLVVSWDDKYKQLNIQQIYSPNNASKYTSSSSSMFWGDTLQQTSLPTQGDLSGTIASSNLINISTGSGSPQKYVARYVGGTALKDSGYNYGWYCDSGLSNLSDNSDLWEQMASFDTTIAINKGSSEVYTYQFYQFQPYLAVGQEDPGPGWTLQSTVNMGTNKDWADIEHIIQEVDFFVKLALRAAIFIASFGESFIASEAIRGALECVKVTLRFSKFALNNRFVA</sequence>
<dbReference type="Proteomes" id="UP000028926">
    <property type="component" value="Chromosome"/>
</dbReference>
<name>A0A077B108_9PROT</name>
<protein>
    <submittedName>
        <fullName evidence="1">Uncharacterized protein</fullName>
    </submittedName>
</protein>
<reference evidence="1 2" key="1">
    <citation type="submission" date="2014-07" db="EMBL/GenBank/DDBJ databases">
        <title>Comparative genomic insights into amoeba endosymbionts belonging to the families of Holosporaceae and Candidatus Midichloriaceae within Rickettsiales.</title>
        <authorList>
            <person name="Wang Z."/>
            <person name="Wu M."/>
        </authorList>
    </citation>
    <scope>NUCLEOTIDE SEQUENCE [LARGE SCALE GENOMIC DNA]</scope>
    <source>
        <strain evidence="1">PRA3</strain>
    </source>
</reference>
<accession>A0A077B108</accession>
<dbReference type="KEGG" id="paca:ID47_07720"/>
<dbReference type="HOGENOM" id="CLU_475462_0_0_5"/>
<gene>
    <name evidence="1" type="ORF">ID47_07720</name>
</gene>
<dbReference type="AlphaFoldDB" id="A0A077B108"/>
<proteinExistence type="predicted"/>
<evidence type="ECO:0000313" key="1">
    <source>
        <dbReference type="EMBL" id="AIK96630.1"/>
    </source>
</evidence>
<keyword evidence="2" id="KW-1185">Reference proteome</keyword>
<organism evidence="1 2">
    <name type="scientific">Candidatus Odyssella acanthamoebae</name>
    <dbReference type="NCBI Taxonomy" id="91604"/>
    <lineage>
        <taxon>Bacteria</taxon>
        <taxon>Pseudomonadati</taxon>
        <taxon>Pseudomonadota</taxon>
        <taxon>Alphaproteobacteria</taxon>
        <taxon>Holosporales</taxon>
        <taxon>Candidatus Paracaedibacteraceae</taxon>
        <taxon>Candidatus Odyssella</taxon>
    </lineage>
</organism>
<evidence type="ECO:0000313" key="2">
    <source>
        <dbReference type="Proteomes" id="UP000028926"/>
    </source>
</evidence>
<dbReference type="EMBL" id="CP008941">
    <property type="protein sequence ID" value="AIK96630.1"/>
    <property type="molecule type" value="Genomic_DNA"/>
</dbReference>
<dbReference type="RefSeq" id="WP_038465202.1">
    <property type="nucleotide sequence ID" value="NZ_CP008941.1"/>
</dbReference>